<dbReference type="EMBL" id="ML987193">
    <property type="protein sequence ID" value="KAF2251078.1"/>
    <property type="molecule type" value="Genomic_DNA"/>
</dbReference>
<dbReference type="RefSeq" id="XP_033686082.1">
    <property type="nucleotide sequence ID" value="XM_033821450.1"/>
</dbReference>
<reference evidence="2" key="1">
    <citation type="journal article" date="2020" name="Stud. Mycol.">
        <title>101 Dothideomycetes genomes: a test case for predicting lifestyles and emergence of pathogens.</title>
        <authorList>
            <person name="Haridas S."/>
            <person name="Albert R."/>
            <person name="Binder M."/>
            <person name="Bloem J."/>
            <person name="Labutti K."/>
            <person name="Salamov A."/>
            <person name="Andreopoulos B."/>
            <person name="Baker S."/>
            <person name="Barry K."/>
            <person name="Bills G."/>
            <person name="Bluhm B."/>
            <person name="Cannon C."/>
            <person name="Castanera R."/>
            <person name="Culley D."/>
            <person name="Daum C."/>
            <person name="Ezra D."/>
            <person name="Gonzalez J."/>
            <person name="Henrissat B."/>
            <person name="Kuo A."/>
            <person name="Liang C."/>
            <person name="Lipzen A."/>
            <person name="Lutzoni F."/>
            <person name="Magnuson J."/>
            <person name="Mondo S."/>
            <person name="Nolan M."/>
            <person name="Ohm R."/>
            <person name="Pangilinan J."/>
            <person name="Park H.-J."/>
            <person name="Ramirez L."/>
            <person name="Alfaro M."/>
            <person name="Sun H."/>
            <person name="Tritt A."/>
            <person name="Yoshinaga Y."/>
            <person name="Zwiers L.-H."/>
            <person name="Turgeon B."/>
            <person name="Goodwin S."/>
            <person name="Spatafora J."/>
            <person name="Crous P."/>
            <person name="Grigoriev I."/>
        </authorList>
    </citation>
    <scope>NUCLEOTIDE SEQUENCE</scope>
    <source>
        <strain evidence="2">CBS 122368</strain>
    </source>
</reference>
<name>A0A6A6ILX6_9PLEO</name>
<dbReference type="AlphaFoldDB" id="A0A6A6ILX6"/>
<feature type="region of interest" description="Disordered" evidence="1">
    <location>
        <begin position="34"/>
        <end position="123"/>
    </location>
</feature>
<gene>
    <name evidence="2" type="ORF">BU26DRAFT_276036</name>
</gene>
<accession>A0A6A6ILX6</accession>
<proteinExistence type="predicted"/>
<evidence type="ECO:0000313" key="3">
    <source>
        <dbReference type="Proteomes" id="UP000800094"/>
    </source>
</evidence>
<dbReference type="Proteomes" id="UP000800094">
    <property type="component" value="Unassembled WGS sequence"/>
</dbReference>
<feature type="compositionally biased region" description="Basic and acidic residues" evidence="1">
    <location>
        <begin position="34"/>
        <end position="46"/>
    </location>
</feature>
<feature type="compositionally biased region" description="Low complexity" evidence="1">
    <location>
        <begin position="66"/>
        <end position="84"/>
    </location>
</feature>
<sequence length="154" mass="17542">MKSSQYNCTSKTKERERAREIVISPKRNKCHISKFSEQRPDLREVKPYTTSFDATPRSPDDPERVSTLCSSMTLPSSSSIKPSLHAPQTYRFTSLDGTPDHFRHRTLKRQRPNKPEVKGLRPSYARARRTAILVQATVSEASGHAMDIREQDLG</sequence>
<dbReference type="GeneID" id="54574780"/>
<evidence type="ECO:0000313" key="2">
    <source>
        <dbReference type="EMBL" id="KAF2251078.1"/>
    </source>
</evidence>
<feature type="compositionally biased region" description="Basic residues" evidence="1">
    <location>
        <begin position="102"/>
        <end position="112"/>
    </location>
</feature>
<evidence type="ECO:0000256" key="1">
    <source>
        <dbReference type="SAM" id="MobiDB-lite"/>
    </source>
</evidence>
<keyword evidence="3" id="KW-1185">Reference proteome</keyword>
<organism evidence="2 3">
    <name type="scientific">Trematosphaeria pertusa</name>
    <dbReference type="NCBI Taxonomy" id="390896"/>
    <lineage>
        <taxon>Eukaryota</taxon>
        <taxon>Fungi</taxon>
        <taxon>Dikarya</taxon>
        <taxon>Ascomycota</taxon>
        <taxon>Pezizomycotina</taxon>
        <taxon>Dothideomycetes</taxon>
        <taxon>Pleosporomycetidae</taxon>
        <taxon>Pleosporales</taxon>
        <taxon>Massarineae</taxon>
        <taxon>Trematosphaeriaceae</taxon>
        <taxon>Trematosphaeria</taxon>
    </lineage>
</organism>
<protein>
    <submittedName>
        <fullName evidence="2">Uncharacterized protein</fullName>
    </submittedName>
</protein>